<proteinExistence type="predicted"/>
<gene>
    <name evidence="1" type="ORF">S06H3_60224</name>
</gene>
<name>X1RJ49_9ZZZZ</name>
<comment type="caution">
    <text evidence="1">The sequence shown here is derived from an EMBL/GenBank/DDBJ whole genome shotgun (WGS) entry which is preliminary data.</text>
</comment>
<evidence type="ECO:0000313" key="1">
    <source>
        <dbReference type="EMBL" id="GAI55584.1"/>
    </source>
</evidence>
<feature type="non-terminal residue" evidence="1">
    <location>
        <position position="92"/>
    </location>
</feature>
<dbReference type="InterPro" id="IPR036390">
    <property type="entry name" value="WH_DNA-bd_sf"/>
</dbReference>
<sequence length="92" mass="10882">MISSKVITGKLITNKMIYSKDFTELRINILNVLSKNPYFKPRQEICDILEEAWTTVFDNLYKLYKNWGLVRRKTGKKQGRGRPKVFWALTLL</sequence>
<organism evidence="1">
    <name type="scientific">marine sediment metagenome</name>
    <dbReference type="NCBI Taxonomy" id="412755"/>
    <lineage>
        <taxon>unclassified sequences</taxon>
        <taxon>metagenomes</taxon>
        <taxon>ecological metagenomes</taxon>
    </lineage>
</organism>
<dbReference type="EMBL" id="BARV01039257">
    <property type="protein sequence ID" value="GAI55584.1"/>
    <property type="molecule type" value="Genomic_DNA"/>
</dbReference>
<protein>
    <submittedName>
        <fullName evidence="1">Uncharacterized protein</fullName>
    </submittedName>
</protein>
<dbReference type="AlphaFoldDB" id="X1RJ49"/>
<dbReference type="SUPFAM" id="SSF46785">
    <property type="entry name" value="Winged helix' DNA-binding domain"/>
    <property type="match status" value="1"/>
</dbReference>
<reference evidence="1" key="1">
    <citation type="journal article" date="2014" name="Front. Microbiol.">
        <title>High frequency of phylogenetically diverse reductive dehalogenase-homologous genes in deep subseafloor sedimentary metagenomes.</title>
        <authorList>
            <person name="Kawai M."/>
            <person name="Futagami T."/>
            <person name="Toyoda A."/>
            <person name="Takaki Y."/>
            <person name="Nishi S."/>
            <person name="Hori S."/>
            <person name="Arai W."/>
            <person name="Tsubouchi T."/>
            <person name="Morono Y."/>
            <person name="Uchiyama I."/>
            <person name="Ito T."/>
            <person name="Fujiyama A."/>
            <person name="Inagaki F."/>
            <person name="Takami H."/>
        </authorList>
    </citation>
    <scope>NUCLEOTIDE SEQUENCE</scope>
    <source>
        <strain evidence="1">Expedition CK06-06</strain>
    </source>
</reference>
<accession>X1RJ49</accession>